<accession>A0ABR8CF97</accession>
<name>A0ABR8CF97_9CYAN</name>
<gene>
    <name evidence="2" type="ORF">H6G05_21600</name>
</gene>
<evidence type="ECO:0000313" key="2">
    <source>
        <dbReference type="EMBL" id="MBD2319422.1"/>
    </source>
</evidence>
<keyword evidence="3" id="KW-1185">Reference proteome</keyword>
<feature type="domain" description="PLOD1-3-like GT" evidence="1">
    <location>
        <begin position="48"/>
        <end position="186"/>
    </location>
</feature>
<dbReference type="EMBL" id="JACJQY010000051">
    <property type="protein sequence ID" value="MBD2319422.1"/>
    <property type="molecule type" value="Genomic_DNA"/>
</dbReference>
<proteinExistence type="predicted"/>
<evidence type="ECO:0000259" key="1">
    <source>
        <dbReference type="Pfam" id="PF25342"/>
    </source>
</evidence>
<protein>
    <recommendedName>
        <fullName evidence="1">PLOD1-3-like GT domain-containing protein</fullName>
    </recommendedName>
</protein>
<organism evidence="2 3">
    <name type="scientific">Phormidium tenue FACHB-1050</name>
    <dbReference type="NCBI Taxonomy" id="2692857"/>
    <lineage>
        <taxon>Bacteria</taxon>
        <taxon>Bacillati</taxon>
        <taxon>Cyanobacteriota</taxon>
        <taxon>Cyanophyceae</taxon>
        <taxon>Oscillatoriophycideae</taxon>
        <taxon>Oscillatoriales</taxon>
        <taxon>Oscillatoriaceae</taxon>
        <taxon>Phormidium</taxon>
    </lineage>
</organism>
<comment type="caution">
    <text evidence="2">The sequence shown here is derived from an EMBL/GenBank/DDBJ whole genome shotgun (WGS) entry which is preliminary data.</text>
</comment>
<dbReference type="Proteomes" id="UP000618445">
    <property type="component" value="Unassembled WGS sequence"/>
</dbReference>
<dbReference type="Pfam" id="PF25342">
    <property type="entry name" value="GT_PLOD"/>
    <property type="match status" value="1"/>
</dbReference>
<dbReference type="InterPro" id="IPR057589">
    <property type="entry name" value="GT_PLOD"/>
</dbReference>
<dbReference type="CDD" id="cd22997">
    <property type="entry name" value="GT_LH"/>
    <property type="match status" value="1"/>
</dbReference>
<evidence type="ECO:0000313" key="3">
    <source>
        <dbReference type="Proteomes" id="UP000618445"/>
    </source>
</evidence>
<sequence length="232" mass="26879">MQPLEEPVFITLCDANSPLVQPLYSSLRGNLRIIETYSPHLGLLSKIFKVRDFLAADTDIVDNSIIVFTDAYDVLCIRYDPNGLVTDFKNTGKDLIIGAETIFCHHSSDTLPFFLNNYSGQKAKYLNSGFIIGYKWAYLRMLNYIVDNFVDKYMMDSRQNDQRVISRFMLENSDMNLLNMDIDSTFKFCYTHTYDNNPLNHDNLSAYFVHVTWLALGVQKQAYDEIRSIFHI</sequence>
<dbReference type="RefSeq" id="WP_190581424.1">
    <property type="nucleotide sequence ID" value="NZ_CAWPQU010000047.1"/>
</dbReference>
<reference evidence="2 3" key="1">
    <citation type="journal article" date="2020" name="ISME J.">
        <title>Comparative genomics reveals insights into cyanobacterial evolution and habitat adaptation.</title>
        <authorList>
            <person name="Chen M.Y."/>
            <person name="Teng W.K."/>
            <person name="Zhao L."/>
            <person name="Hu C.X."/>
            <person name="Zhou Y.K."/>
            <person name="Han B.P."/>
            <person name="Song L.R."/>
            <person name="Shu W.S."/>
        </authorList>
    </citation>
    <scope>NUCLEOTIDE SEQUENCE [LARGE SCALE GENOMIC DNA]</scope>
    <source>
        <strain evidence="2 3">FACHB-1050</strain>
    </source>
</reference>